<proteinExistence type="predicted"/>
<evidence type="ECO:0000256" key="1">
    <source>
        <dbReference type="SAM" id="MobiDB-lite"/>
    </source>
</evidence>
<dbReference type="Proteomes" id="UP000320048">
    <property type="component" value="Unassembled WGS sequence"/>
</dbReference>
<dbReference type="PANTHER" id="PTHR34847:SF1">
    <property type="entry name" value="NODULATION PROTEIN U"/>
    <property type="match status" value="1"/>
</dbReference>
<name>A0A537J4H9_9BACT</name>
<organism evidence="3 4">
    <name type="scientific">Candidatus Segetimicrobium genomatis</name>
    <dbReference type="NCBI Taxonomy" id="2569760"/>
    <lineage>
        <taxon>Bacteria</taxon>
        <taxon>Bacillati</taxon>
        <taxon>Candidatus Sysuimicrobiota</taxon>
        <taxon>Candidatus Sysuimicrobiia</taxon>
        <taxon>Candidatus Sysuimicrobiales</taxon>
        <taxon>Candidatus Segetimicrobiaceae</taxon>
        <taxon>Candidatus Segetimicrobium</taxon>
    </lineage>
</organism>
<protein>
    <recommendedName>
        <fullName evidence="2">Carbamoyltransferase domain-containing protein</fullName>
    </recommendedName>
</protein>
<evidence type="ECO:0000313" key="3">
    <source>
        <dbReference type="EMBL" id="TMI78471.1"/>
    </source>
</evidence>
<feature type="domain" description="Carbamoyltransferase" evidence="2">
    <location>
        <begin position="2"/>
        <end position="244"/>
    </location>
</feature>
<dbReference type="InterPro" id="IPR003696">
    <property type="entry name" value="Carbtransf_dom"/>
</dbReference>
<reference evidence="3 4" key="1">
    <citation type="journal article" date="2019" name="Nat. Microbiol.">
        <title>Mediterranean grassland soil C-N compound turnover is dependent on rainfall and depth, and is mediated by genomically divergent microorganisms.</title>
        <authorList>
            <person name="Diamond S."/>
            <person name="Andeer P.F."/>
            <person name="Li Z."/>
            <person name="Crits-Christoph A."/>
            <person name="Burstein D."/>
            <person name="Anantharaman K."/>
            <person name="Lane K.R."/>
            <person name="Thomas B.C."/>
            <person name="Pan C."/>
            <person name="Northen T.R."/>
            <person name="Banfield J.F."/>
        </authorList>
    </citation>
    <scope>NUCLEOTIDE SEQUENCE [LARGE SCALE GENOMIC DNA]</scope>
    <source>
        <strain evidence="3">NP_7</strain>
    </source>
</reference>
<feature type="compositionally biased region" description="Basic and acidic residues" evidence="1">
    <location>
        <begin position="334"/>
        <end position="343"/>
    </location>
</feature>
<dbReference type="CDD" id="cd24100">
    <property type="entry name" value="ASKHA_NBD_MJ1051-like_N"/>
    <property type="match status" value="1"/>
</dbReference>
<accession>A0A537J4H9</accession>
<dbReference type="GO" id="GO:0003824">
    <property type="term" value="F:catalytic activity"/>
    <property type="evidence" value="ECO:0007669"/>
    <property type="project" value="InterPro"/>
</dbReference>
<feature type="compositionally biased region" description="Basic and acidic residues" evidence="1">
    <location>
        <begin position="295"/>
        <end position="305"/>
    </location>
</feature>
<dbReference type="InterPro" id="IPR051338">
    <property type="entry name" value="NodU/CmcH_Carbamoyltrnsfr"/>
</dbReference>
<dbReference type="PANTHER" id="PTHR34847">
    <property type="entry name" value="NODULATION PROTEIN U"/>
    <property type="match status" value="1"/>
</dbReference>
<dbReference type="Pfam" id="PF02543">
    <property type="entry name" value="Carbam_trans_N"/>
    <property type="match status" value="1"/>
</dbReference>
<dbReference type="EMBL" id="VBAO01000371">
    <property type="protein sequence ID" value="TMI78471.1"/>
    <property type="molecule type" value="Genomic_DNA"/>
</dbReference>
<comment type="caution">
    <text evidence="3">The sequence shown here is derived from an EMBL/GenBank/DDBJ whole genome shotgun (WGS) entry which is preliminary data.</text>
</comment>
<sequence>MKILGINDAHNAAACLYQDGHIVAAIQEERLRRVKNWSGLPLQAVRAVLEMTGTPVGEIDAVAMNGHYAPNPMTREQLMEEYRTVNDPRVTARRALRRTVRRAMGPRLYTAYLGRRQRARVRDLLELGIPWEKIDFVEHHTAHAAAAYYGWGKFEDPVLVLTCDGVGDGLCATVSIGRNGHLERLHAVGEGDSIGNIYAMVTFLMGMVPLEHEYKLMGLAPYADPRGADQVFRELARLIRVDPKAPLGWERTEAVRQRRRRDAEVHRVRRHRVGAALRARNGHPPPRPQRRRLHERQGEQGDHGPSRGGGPVRLPVLRRRDQRHGGRVLGACADGRRGEDGAPPRRLLGAGVFRRADRGGSADLPLLIGGPHHPRNADRATGRPPVGRGEGGGALQGTGRVRGARAGQPVDPGQSVRPRRGPGDQ</sequence>
<evidence type="ECO:0000313" key="4">
    <source>
        <dbReference type="Proteomes" id="UP000320048"/>
    </source>
</evidence>
<dbReference type="AlphaFoldDB" id="A0A537J4H9"/>
<dbReference type="SUPFAM" id="SSF53067">
    <property type="entry name" value="Actin-like ATPase domain"/>
    <property type="match status" value="1"/>
</dbReference>
<gene>
    <name evidence="3" type="ORF">E6H04_12390</name>
</gene>
<evidence type="ECO:0000259" key="2">
    <source>
        <dbReference type="Pfam" id="PF02543"/>
    </source>
</evidence>
<feature type="compositionally biased region" description="Basic residues" evidence="1">
    <location>
        <begin position="316"/>
        <end position="326"/>
    </location>
</feature>
<feature type="compositionally biased region" description="Basic and acidic residues" evidence="1">
    <location>
        <begin position="256"/>
        <end position="266"/>
    </location>
</feature>
<dbReference type="Gene3D" id="3.30.420.40">
    <property type="match status" value="1"/>
</dbReference>
<feature type="region of interest" description="Disordered" evidence="1">
    <location>
        <begin position="256"/>
        <end position="425"/>
    </location>
</feature>
<dbReference type="InterPro" id="IPR043129">
    <property type="entry name" value="ATPase_NBD"/>
</dbReference>